<dbReference type="AlphaFoldDB" id="A0A2P4PXJ9"/>
<gene>
    <name evidence="1" type="ORF">GLOIN_2v1621048</name>
</gene>
<reference evidence="1 2" key="1">
    <citation type="journal article" date="2013" name="Proc. Natl. Acad. Sci. U.S.A.">
        <title>Genome of an arbuscular mycorrhizal fungus provides insight into the oldest plant symbiosis.</title>
        <authorList>
            <person name="Tisserant E."/>
            <person name="Malbreil M."/>
            <person name="Kuo A."/>
            <person name="Kohler A."/>
            <person name="Symeonidi A."/>
            <person name="Balestrini R."/>
            <person name="Charron P."/>
            <person name="Duensing N."/>
            <person name="Frei Dit Frey N."/>
            <person name="Gianinazzi-Pearson V."/>
            <person name="Gilbert L.B."/>
            <person name="Handa Y."/>
            <person name="Herr J.R."/>
            <person name="Hijri M."/>
            <person name="Koul R."/>
            <person name="Kawaguchi M."/>
            <person name="Krajinski F."/>
            <person name="Lammers P.J."/>
            <person name="Masclaux F.G."/>
            <person name="Murat C."/>
            <person name="Morin E."/>
            <person name="Ndikumana S."/>
            <person name="Pagni M."/>
            <person name="Petitpierre D."/>
            <person name="Requena N."/>
            <person name="Rosikiewicz P."/>
            <person name="Riley R."/>
            <person name="Saito K."/>
            <person name="San Clemente H."/>
            <person name="Shapiro H."/>
            <person name="van Tuinen D."/>
            <person name="Becard G."/>
            <person name="Bonfante P."/>
            <person name="Paszkowski U."/>
            <person name="Shachar-Hill Y.Y."/>
            <person name="Tuskan G.A."/>
            <person name="Young P.W."/>
            <person name="Sanders I.R."/>
            <person name="Henrissat B."/>
            <person name="Rensing S.A."/>
            <person name="Grigoriev I.V."/>
            <person name="Corradi N."/>
            <person name="Roux C."/>
            <person name="Martin F."/>
        </authorList>
    </citation>
    <scope>NUCLEOTIDE SEQUENCE [LARGE SCALE GENOMIC DNA]</scope>
    <source>
        <strain evidence="1 2">DAOM 197198</strain>
    </source>
</reference>
<accession>A0A2P4PXJ9</accession>
<proteinExistence type="predicted"/>
<evidence type="ECO:0000313" key="2">
    <source>
        <dbReference type="Proteomes" id="UP000018888"/>
    </source>
</evidence>
<organism evidence="1 2">
    <name type="scientific">Rhizophagus irregularis (strain DAOM 181602 / DAOM 197198 / MUCL 43194)</name>
    <name type="common">Arbuscular mycorrhizal fungus</name>
    <name type="synonym">Glomus intraradices</name>
    <dbReference type="NCBI Taxonomy" id="747089"/>
    <lineage>
        <taxon>Eukaryota</taxon>
        <taxon>Fungi</taxon>
        <taxon>Fungi incertae sedis</taxon>
        <taxon>Mucoromycota</taxon>
        <taxon>Glomeromycotina</taxon>
        <taxon>Glomeromycetes</taxon>
        <taxon>Glomerales</taxon>
        <taxon>Glomeraceae</taxon>
        <taxon>Rhizophagus</taxon>
    </lineage>
</organism>
<dbReference type="EMBL" id="AUPC02000126">
    <property type="protein sequence ID" value="POG70086.1"/>
    <property type="molecule type" value="Genomic_DNA"/>
</dbReference>
<name>A0A2P4PXJ9_RHIID</name>
<sequence>VKSFFKTKINYHLFLFIHFSKKKKEKFVLIEFQNKVIFQLNHDNYRILNHLKKP</sequence>
<comment type="caution">
    <text evidence="1">The sequence shown here is derived from an EMBL/GenBank/DDBJ whole genome shotgun (WGS) entry which is preliminary data.</text>
</comment>
<dbReference type="Proteomes" id="UP000018888">
    <property type="component" value="Unassembled WGS sequence"/>
</dbReference>
<protein>
    <submittedName>
        <fullName evidence="1">Uncharacterized protein</fullName>
    </submittedName>
</protein>
<evidence type="ECO:0000313" key="1">
    <source>
        <dbReference type="EMBL" id="POG70086.1"/>
    </source>
</evidence>
<keyword evidence="2" id="KW-1185">Reference proteome</keyword>
<feature type="non-terminal residue" evidence="1">
    <location>
        <position position="1"/>
    </location>
</feature>
<reference evidence="1 2" key="2">
    <citation type="journal article" date="2018" name="New Phytol.">
        <title>High intraspecific genome diversity in the model arbuscular mycorrhizal symbiont Rhizophagus irregularis.</title>
        <authorList>
            <person name="Chen E.C.H."/>
            <person name="Morin E."/>
            <person name="Beaudet D."/>
            <person name="Noel J."/>
            <person name="Yildirir G."/>
            <person name="Ndikumana S."/>
            <person name="Charron P."/>
            <person name="St-Onge C."/>
            <person name="Giorgi J."/>
            <person name="Kruger M."/>
            <person name="Marton T."/>
            <person name="Ropars J."/>
            <person name="Grigoriev I.V."/>
            <person name="Hainaut M."/>
            <person name="Henrissat B."/>
            <person name="Roux C."/>
            <person name="Martin F."/>
            <person name="Corradi N."/>
        </authorList>
    </citation>
    <scope>NUCLEOTIDE SEQUENCE [LARGE SCALE GENOMIC DNA]</scope>
    <source>
        <strain evidence="1 2">DAOM 197198</strain>
    </source>
</reference>